<feature type="domain" description="Polysaccharide lyase 8 N-terminal alpha-helical" evidence="12">
    <location>
        <begin position="186"/>
        <end position="431"/>
    </location>
</feature>
<keyword evidence="14" id="KW-1185">Reference proteome</keyword>
<sequence>MGLGGYLAARSEIDHYRTERQREEREVEECPQDEEDEIVEILEPYGLDRDTIQPLIEKLKSDPRKFVDFMMKFELNLEMPDPNRSWISALTIGLSYFIGGLIPLLPYCFFEDARYALYISVAVTLLTLLIFGYVKSRLVNPNGAVWGAIHTVLIGAIAAGASYDFIIQDGSANINQIPTWMNTFSLDNGTWSDVDYTTGCDARRANWPAQQHFQRIVTLATQFRTSAENNSSSLLPPISKALDYWFDHNYVPDTCLDQGGLENSTCPCGTPGFWNTNWFGQMILMPKLISNACLLLKQNLTQSQLSNCTHVVERVYSRIDTVILGIGPMTGANMLDSSTSILNLALLTDNVTLASDALNRFYNQTLITTETGVDGVKVDGSYLQHFAQLYNGNYGKDFINSVVNMYLQTANTSFSPPPDSQSSFLTMMNGTEWMIVSSPNNTLLWEYSVIGRMVSFIAADKQASGGVALNLTRINLSTSDWPNATSFRDIVQDLNDLQDSSTPGQGRLNGTRGFYTSDFLVHRSPSYVTTFKAFSTRTSNSECNNDQNPYGFHLSDGAIYSYIEGDEYKDVFAAWDWNLVPGTTVDYGATPFGCNITQFYGNASFVGSVTPSLENGFSSKGGMAVMQYINPMTGSLRWEKTFYFFPGFYAVQIGPIESQGDVEIITTLDQSNLKGQVLTTENTVWHNKILYTILDDTVTLKINTDSHAANNWSTIGISQGVVAQPIFTATLQHSVTSNSTNPVSYVAQLGVDQNAGNVSSIVQLVHQDDQELGKVRGAYNVRDQTIALAFWTPGTFVTEWDVTVKTDQAILTFFTKEESGYIVTVSDPTQLLTQVQLEVTVEGKVQQLNIILPSSPFTGSSVSYNLLK</sequence>
<evidence type="ECO:0000256" key="8">
    <source>
        <dbReference type="ARBA" id="ARBA00023239"/>
    </source>
</evidence>
<dbReference type="Pfam" id="PF02278">
    <property type="entry name" value="Lyase_8"/>
    <property type="match status" value="1"/>
</dbReference>
<dbReference type="Pfam" id="PF08124">
    <property type="entry name" value="Lyase_8_N"/>
    <property type="match status" value="1"/>
</dbReference>
<feature type="transmembrane region" description="Helical" evidence="9">
    <location>
        <begin position="86"/>
        <end position="109"/>
    </location>
</feature>
<dbReference type="InterPro" id="IPR008929">
    <property type="entry name" value="Chondroitin_lyas"/>
</dbReference>
<dbReference type="GO" id="GO:0012505">
    <property type="term" value="C:endomembrane system"/>
    <property type="evidence" value="ECO:0007669"/>
    <property type="project" value="UniProtKB-SubCell"/>
</dbReference>
<dbReference type="Gene3D" id="1.50.10.100">
    <property type="entry name" value="Chondroitin AC/alginate lyase"/>
    <property type="match status" value="1"/>
</dbReference>
<evidence type="ECO:0000259" key="10">
    <source>
        <dbReference type="Pfam" id="PF02278"/>
    </source>
</evidence>
<keyword evidence="6 9" id="KW-1133">Transmembrane helix</keyword>
<evidence type="ECO:0000256" key="6">
    <source>
        <dbReference type="ARBA" id="ARBA00022989"/>
    </source>
</evidence>
<dbReference type="GO" id="GO:0016837">
    <property type="term" value="F:carbon-oxygen lyase activity, acting on polysaccharides"/>
    <property type="evidence" value="ECO:0007669"/>
    <property type="project" value="UniProtKB-ARBA"/>
</dbReference>
<evidence type="ECO:0000259" key="11">
    <source>
        <dbReference type="Pfam" id="PF02884"/>
    </source>
</evidence>
<dbReference type="AlphaFoldDB" id="A0A8H7SXK5"/>
<feature type="domain" description="Polysaccharide lyase family 8 central" evidence="10">
    <location>
        <begin position="512"/>
        <end position="746"/>
    </location>
</feature>
<keyword evidence="5" id="KW-0732">Signal</keyword>
<comment type="caution">
    <text evidence="13">The sequence shown here is derived from an EMBL/GenBank/DDBJ whole genome shotgun (WGS) entry which is preliminary data.</text>
</comment>
<dbReference type="InterPro" id="IPR012970">
    <property type="entry name" value="Lyase_8_alpha_N"/>
</dbReference>
<organism evidence="13 14">
    <name type="scientific">Thamnidium elegans</name>
    <dbReference type="NCBI Taxonomy" id="101142"/>
    <lineage>
        <taxon>Eukaryota</taxon>
        <taxon>Fungi</taxon>
        <taxon>Fungi incertae sedis</taxon>
        <taxon>Mucoromycota</taxon>
        <taxon>Mucoromycotina</taxon>
        <taxon>Mucoromycetes</taxon>
        <taxon>Mucorales</taxon>
        <taxon>Mucorineae</taxon>
        <taxon>Mucoraceae</taxon>
        <taxon>Thamnidium</taxon>
    </lineage>
</organism>
<accession>A0A8H7SXK5</accession>
<comment type="similarity">
    <text evidence="2">Belongs to the polysaccharide lyase 8 family.</text>
</comment>
<evidence type="ECO:0000256" key="9">
    <source>
        <dbReference type="SAM" id="Phobius"/>
    </source>
</evidence>
<evidence type="ECO:0000256" key="2">
    <source>
        <dbReference type="ARBA" id="ARBA00006699"/>
    </source>
</evidence>
<dbReference type="PANTHER" id="PTHR38481">
    <property type="entry name" value="HYALURONATE LYASE"/>
    <property type="match status" value="1"/>
</dbReference>
<feature type="domain" description="Polysaccharide lyase family 8 C-terminal" evidence="11">
    <location>
        <begin position="779"/>
        <end position="835"/>
    </location>
</feature>
<feature type="transmembrane region" description="Helical" evidence="9">
    <location>
        <begin position="146"/>
        <end position="166"/>
    </location>
</feature>
<dbReference type="InterPro" id="IPR011071">
    <property type="entry name" value="Lyase_8-like_C"/>
</dbReference>
<dbReference type="InterPro" id="IPR011013">
    <property type="entry name" value="Gal_mutarotase_sf_dom"/>
</dbReference>
<evidence type="ECO:0000256" key="3">
    <source>
        <dbReference type="ARBA" id="ARBA00007049"/>
    </source>
</evidence>
<dbReference type="PANTHER" id="PTHR38481:SF1">
    <property type="entry name" value="HYALURONATE LYASE"/>
    <property type="match status" value="1"/>
</dbReference>
<evidence type="ECO:0000259" key="12">
    <source>
        <dbReference type="Pfam" id="PF08124"/>
    </source>
</evidence>
<evidence type="ECO:0000313" key="14">
    <source>
        <dbReference type="Proteomes" id="UP000613177"/>
    </source>
</evidence>
<dbReference type="GO" id="GO:0005576">
    <property type="term" value="C:extracellular region"/>
    <property type="evidence" value="ECO:0007669"/>
    <property type="project" value="InterPro"/>
</dbReference>
<proteinExistence type="inferred from homology"/>
<dbReference type="Gene3D" id="2.60.220.10">
    <property type="entry name" value="Polysaccharide lyase family 8-like, C-terminal"/>
    <property type="match status" value="1"/>
</dbReference>
<dbReference type="InterPro" id="IPR003159">
    <property type="entry name" value="Lyase_8_central_dom"/>
</dbReference>
<dbReference type="Pfam" id="PF01988">
    <property type="entry name" value="VIT1"/>
    <property type="match status" value="1"/>
</dbReference>
<dbReference type="Gene3D" id="2.70.98.10">
    <property type="match status" value="1"/>
</dbReference>
<comment type="subcellular location">
    <subcellularLocation>
        <location evidence="1">Endomembrane system</location>
        <topology evidence="1">Multi-pass membrane protein</topology>
    </subcellularLocation>
</comment>
<name>A0A8H7SXK5_9FUNG</name>
<keyword evidence="4 9" id="KW-0812">Transmembrane</keyword>
<comment type="similarity">
    <text evidence="3">Belongs to the CCC1 family.</text>
</comment>
<dbReference type="GO" id="GO:0005975">
    <property type="term" value="P:carbohydrate metabolic process"/>
    <property type="evidence" value="ECO:0007669"/>
    <property type="project" value="InterPro"/>
</dbReference>
<dbReference type="SUPFAM" id="SSF49863">
    <property type="entry name" value="Hyaluronate lyase-like, C-terminal domain"/>
    <property type="match status" value="1"/>
</dbReference>
<dbReference type="GO" id="GO:0030246">
    <property type="term" value="F:carbohydrate binding"/>
    <property type="evidence" value="ECO:0007669"/>
    <property type="project" value="InterPro"/>
</dbReference>
<protein>
    <recommendedName>
        <fullName evidence="15">Polysaccharide lyase family 8 protein</fullName>
    </recommendedName>
</protein>
<dbReference type="InterPro" id="IPR008217">
    <property type="entry name" value="Ccc1_fam"/>
</dbReference>
<evidence type="ECO:0000256" key="1">
    <source>
        <dbReference type="ARBA" id="ARBA00004127"/>
    </source>
</evidence>
<dbReference type="EMBL" id="JAEPRE010000022">
    <property type="protein sequence ID" value="KAG2236097.1"/>
    <property type="molecule type" value="Genomic_DNA"/>
</dbReference>
<evidence type="ECO:0008006" key="15">
    <source>
        <dbReference type="Google" id="ProtNLM"/>
    </source>
</evidence>
<dbReference type="InterPro" id="IPR014718">
    <property type="entry name" value="GH-type_carb-bd"/>
</dbReference>
<keyword evidence="8" id="KW-0456">Lyase</keyword>
<keyword evidence="7 9" id="KW-0472">Membrane</keyword>
<dbReference type="InterPro" id="IPR038970">
    <property type="entry name" value="Lyase_8"/>
</dbReference>
<evidence type="ECO:0000256" key="4">
    <source>
        <dbReference type="ARBA" id="ARBA00022692"/>
    </source>
</evidence>
<dbReference type="Pfam" id="PF02884">
    <property type="entry name" value="Lyase_8_C"/>
    <property type="match status" value="1"/>
</dbReference>
<gene>
    <name evidence="13" type="ORF">INT48_006113</name>
</gene>
<dbReference type="GO" id="GO:0030026">
    <property type="term" value="P:intracellular manganese ion homeostasis"/>
    <property type="evidence" value="ECO:0007669"/>
    <property type="project" value="InterPro"/>
</dbReference>
<evidence type="ECO:0000256" key="5">
    <source>
        <dbReference type="ARBA" id="ARBA00022729"/>
    </source>
</evidence>
<dbReference type="SUPFAM" id="SSF48230">
    <property type="entry name" value="Chondroitin AC/alginate lyase"/>
    <property type="match status" value="1"/>
</dbReference>
<evidence type="ECO:0000256" key="7">
    <source>
        <dbReference type="ARBA" id="ARBA00023136"/>
    </source>
</evidence>
<feature type="transmembrane region" description="Helical" evidence="9">
    <location>
        <begin position="115"/>
        <end position="134"/>
    </location>
</feature>
<evidence type="ECO:0000313" key="13">
    <source>
        <dbReference type="EMBL" id="KAG2236097.1"/>
    </source>
</evidence>
<dbReference type="GO" id="GO:0005384">
    <property type="term" value="F:manganese ion transmembrane transporter activity"/>
    <property type="evidence" value="ECO:0007669"/>
    <property type="project" value="InterPro"/>
</dbReference>
<dbReference type="SUPFAM" id="SSF74650">
    <property type="entry name" value="Galactose mutarotase-like"/>
    <property type="match status" value="1"/>
</dbReference>
<dbReference type="InterPro" id="IPR004103">
    <property type="entry name" value="Lyase_8_C"/>
</dbReference>
<reference evidence="13" key="1">
    <citation type="submission" date="2021-01" db="EMBL/GenBank/DDBJ databases">
        <title>Metabolic potential, ecology and presence of endohyphal bacteria is reflected in genomic diversity of Mucoromycotina.</title>
        <authorList>
            <person name="Muszewska A."/>
            <person name="Okrasinska A."/>
            <person name="Steczkiewicz K."/>
            <person name="Drgas O."/>
            <person name="Orlowska M."/>
            <person name="Perlinska-Lenart U."/>
            <person name="Aleksandrzak-Piekarczyk T."/>
            <person name="Szatraj K."/>
            <person name="Zielenkiewicz U."/>
            <person name="Pilsyk S."/>
            <person name="Malc E."/>
            <person name="Mieczkowski P."/>
            <person name="Kruszewska J.S."/>
            <person name="Biernat P."/>
            <person name="Pawlowska J."/>
        </authorList>
    </citation>
    <scope>NUCLEOTIDE SEQUENCE</scope>
    <source>
        <strain evidence="13">WA0000018081</strain>
    </source>
</reference>
<dbReference type="Proteomes" id="UP000613177">
    <property type="component" value="Unassembled WGS sequence"/>
</dbReference>